<dbReference type="OrthoDB" id="3265515at2759"/>
<evidence type="ECO:0000313" key="1">
    <source>
        <dbReference type="EMBL" id="KAE9407131.1"/>
    </source>
</evidence>
<dbReference type="Proteomes" id="UP000799118">
    <property type="component" value="Unassembled WGS sequence"/>
</dbReference>
<evidence type="ECO:0008006" key="3">
    <source>
        <dbReference type="Google" id="ProtNLM"/>
    </source>
</evidence>
<evidence type="ECO:0000313" key="2">
    <source>
        <dbReference type="Proteomes" id="UP000799118"/>
    </source>
</evidence>
<reference evidence="1" key="1">
    <citation type="journal article" date="2019" name="Environ. Microbiol.">
        <title>Fungal ecological strategies reflected in gene transcription - a case study of two litter decomposers.</title>
        <authorList>
            <person name="Barbi F."/>
            <person name="Kohler A."/>
            <person name="Barry K."/>
            <person name="Baskaran P."/>
            <person name="Daum C."/>
            <person name="Fauchery L."/>
            <person name="Ihrmark K."/>
            <person name="Kuo A."/>
            <person name="LaButti K."/>
            <person name="Lipzen A."/>
            <person name="Morin E."/>
            <person name="Grigoriev I.V."/>
            <person name="Henrissat B."/>
            <person name="Lindahl B."/>
            <person name="Martin F."/>
        </authorList>
    </citation>
    <scope>NUCLEOTIDE SEQUENCE</scope>
    <source>
        <strain evidence="1">JB14</strain>
    </source>
</reference>
<accession>A0A6A4I963</accession>
<keyword evidence="2" id="KW-1185">Reference proteome</keyword>
<dbReference type="EMBL" id="ML769397">
    <property type="protein sequence ID" value="KAE9407131.1"/>
    <property type="molecule type" value="Genomic_DNA"/>
</dbReference>
<sequence length="52" mass="5548">DGSGYKGGVGAAAVLYRDGEEIETVRFRLGSDDDHEVFEAEIVGLILSLHLA</sequence>
<proteinExistence type="predicted"/>
<gene>
    <name evidence="1" type="ORF">BT96DRAFT_750408</name>
</gene>
<protein>
    <recommendedName>
        <fullName evidence="3">RNase H type-1 domain-containing protein</fullName>
    </recommendedName>
</protein>
<organism evidence="1 2">
    <name type="scientific">Gymnopus androsaceus JB14</name>
    <dbReference type="NCBI Taxonomy" id="1447944"/>
    <lineage>
        <taxon>Eukaryota</taxon>
        <taxon>Fungi</taxon>
        <taxon>Dikarya</taxon>
        <taxon>Basidiomycota</taxon>
        <taxon>Agaricomycotina</taxon>
        <taxon>Agaricomycetes</taxon>
        <taxon>Agaricomycetidae</taxon>
        <taxon>Agaricales</taxon>
        <taxon>Marasmiineae</taxon>
        <taxon>Omphalotaceae</taxon>
        <taxon>Gymnopus</taxon>
    </lineage>
</organism>
<dbReference type="AlphaFoldDB" id="A0A6A4I963"/>
<feature type="non-terminal residue" evidence="1">
    <location>
        <position position="1"/>
    </location>
</feature>
<feature type="non-terminal residue" evidence="1">
    <location>
        <position position="52"/>
    </location>
</feature>
<name>A0A6A4I963_9AGAR</name>